<dbReference type="SUPFAM" id="SSF46689">
    <property type="entry name" value="Homeodomain-like"/>
    <property type="match status" value="1"/>
</dbReference>
<dbReference type="Pfam" id="PF00440">
    <property type="entry name" value="TetR_N"/>
    <property type="match status" value="1"/>
</dbReference>
<keyword evidence="1" id="KW-0678">Repressor</keyword>
<evidence type="ECO:0000259" key="6">
    <source>
        <dbReference type="PROSITE" id="PS50977"/>
    </source>
</evidence>
<dbReference type="InterPro" id="IPR004111">
    <property type="entry name" value="Repressor_TetR_C"/>
</dbReference>
<evidence type="ECO:0000256" key="4">
    <source>
        <dbReference type="ARBA" id="ARBA00023163"/>
    </source>
</evidence>
<keyword evidence="3 5" id="KW-0238">DNA-binding</keyword>
<dbReference type="PRINTS" id="PR00455">
    <property type="entry name" value="HTHTETR"/>
</dbReference>
<dbReference type="InterPro" id="IPR036271">
    <property type="entry name" value="Tet_transcr_reg_TetR-rel_C_sf"/>
</dbReference>
<evidence type="ECO:0000256" key="3">
    <source>
        <dbReference type="ARBA" id="ARBA00023125"/>
    </source>
</evidence>
<dbReference type="Pfam" id="PF02909">
    <property type="entry name" value="TetR_C_1"/>
    <property type="match status" value="1"/>
</dbReference>
<protein>
    <submittedName>
        <fullName evidence="7">TetR/AcrR family tetracycline transcriptional repressor</fullName>
    </submittedName>
</protein>
<dbReference type="PANTHER" id="PTHR30055">
    <property type="entry name" value="HTH-TYPE TRANSCRIPTIONAL REGULATOR RUTR"/>
    <property type="match status" value="1"/>
</dbReference>
<keyword evidence="2" id="KW-0805">Transcription regulation</keyword>
<comment type="caution">
    <text evidence="7">The sequence shown here is derived from an EMBL/GenBank/DDBJ whole genome shotgun (WGS) entry which is preliminary data.</text>
</comment>
<dbReference type="InterPro" id="IPR009057">
    <property type="entry name" value="Homeodomain-like_sf"/>
</dbReference>
<proteinExistence type="predicted"/>
<dbReference type="InterPro" id="IPR001647">
    <property type="entry name" value="HTH_TetR"/>
</dbReference>
<dbReference type="PANTHER" id="PTHR30055:SF151">
    <property type="entry name" value="TRANSCRIPTIONAL REGULATORY PROTEIN"/>
    <property type="match status" value="1"/>
</dbReference>
<dbReference type="Proteomes" id="UP000517916">
    <property type="component" value="Unassembled WGS sequence"/>
</dbReference>
<evidence type="ECO:0000313" key="7">
    <source>
        <dbReference type="EMBL" id="MBA8922866.1"/>
    </source>
</evidence>
<dbReference type="EMBL" id="JACJID010000001">
    <property type="protein sequence ID" value="MBA8922866.1"/>
    <property type="molecule type" value="Genomic_DNA"/>
</dbReference>
<organism evidence="7 8">
    <name type="scientific">Kutzneria viridogrisea</name>
    <dbReference type="NCBI Taxonomy" id="47990"/>
    <lineage>
        <taxon>Bacteria</taxon>
        <taxon>Bacillati</taxon>
        <taxon>Actinomycetota</taxon>
        <taxon>Actinomycetes</taxon>
        <taxon>Pseudonocardiales</taxon>
        <taxon>Pseudonocardiaceae</taxon>
        <taxon>Kutzneria</taxon>
    </lineage>
</organism>
<dbReference type="SUPFAM" id="SSF48498">
    <property type="entry name" value="Tetracyclin repressor-like, C-terminal domain"/>
    <property type="match status" value="1"/>
</dbReference>
<dbReference type="PROSITE" id="PS50977">
    <property type="entry name" value="HTH_TETR_2"/>
    <property type="match status" value="1"/>
</dbReference>
<evidence type="ECO:0000313" key="8">
    <source>
        <dbReference type="Proteomes" id="UP000517916"/>
    </source>
</evidence>
<feature type="DNA-binding region" description="H-T-H motif" evidence="5">
    <location>
        <begin position="25"/>
        <end position="44"/>
    </location>
</feature>
<dbReference type="RefSeq" id="WP_025359481.1">
    <property type="nucleotide sequence ID" value="NZ_BAAABQ010000010.1"/>
</dbReference>
<evidence type="ECO:0000256" key="2">
    <source>
        <dbReference type="ARBA" id="ARBA00023015"/>
    </source>
</evidence>
<name>A0ABR6B805_9PSEU</name>
<dbReference type="InterPro" id="IPR003012">
    <property type="entry name" value="Tet_transcr_reg_TetR"/>
</dbReference>
<reference evidence="7 8" key="1">
    <citation type="submission" date="2020-08" db="EMBL/GenBank/DDBJ databases">
        <title>Genomic Encyclopedia of Archaeal and Bacterial Type Strains, Phase II (KMG-II): from individual species to whole genera.</title>
        <authorList>
            <person name="Goeker M."/>
        </authorList>
    </citation>
    <scope>NUCLEOTIDE SEQUENCE [LARGE SCALE GENOMIC DNA]</scope>
    <source>
        <strain evidence="7 8">DSM 43850</strain>
    </source>
</reference>
<sequence length="182" mass="19315">MALSQAEILDAATGLLDEVGVDELSTRRLAARLGVRAGALYWHFPNKQALLDELAGRVLLPLLDLDLGATGQWAHGVAAFGGALRAAMLAHRDGARLVATMARPVATARTAHARLIDLLIGGGAQPEQAGFAADALTSYVNGYTLEEQARQLVTLSEEHRERAFATGIRVVVSGLRAELSLR</sequence>
<dbReference type="InterPro" id="IPR050109">
    <property type="entry name" value="HTH-type_TetR-like_transc_reg"/>
</dbReference>
<keyword evidence="4" id="KW-0804">Transcription</keyword>
<dbReference type="PRINTS" id="PR00400">
    <property type="entry name" value="TETREPRESSOR"/>
</dbReference>
<gene>
    <name evidence="7" type="ORF">BC739_000063</name>
</gene>
<keyword evidence="8" id="KW-1185">Reference proteome</keyword>
<dbReference type="Gene3D" id="1.10.357.10">
    <property type="entry name" value="Tetracycline Repressor, domain 2"/>
    <property type="match status" value="1"/>
</dbReference>
<feature type="domain" description="HTH tetR-type" evidence="6">
    <location>
        <begin position="2"/>
        <end position="62"/>
    </location>
</feature>
<accession>A0ABR6B805</accession>
<evidence type="ECO:0000256" key="5">
    <source>
        <dbReference type="PROSITE-ProRule" id="PRU00335"/>
    </source>
</evidence>
<evidence type="ECO:0000256" key="1">
    <source>
        <dbReference type="ARBA" id="ARBA00022491"/>
    </source>
</evidence>
<dbReference type="Gene3D" id="1.10.10.60">
    <property type="entry name" value="Homeodomain-like"/>
    <property type="match status" value="1"/>
</dbReference>